<protein>
    <recommendedName>
        <fullName evidence="5">Ketoreductase domain-containing protein</fullName>
    </recommendedName>
</protein>
<dbReference type="PANTHER" id="PTHR24320:SF148">
    <property type="entry name" value="NAD(P)-BINDING ROSSMANN-FOLD SUPERFAMILY PROTEIN"/>
    <property type="match status" value="1"/>
</dbReference>
<dbReference type="InterPro" id="IPR057326">
    <property type="entry name" value="KR_dom"/>
</dbReference>
<dbReference type="OrthoDB" id="191139at2759"/>
<dbReference type="AlphaFoldDB" id="A0A835WRS4"/>
<dbReference type="Proteomes" id="UP000613740">
    <property type="component" value="Unassembled WGS sequence"/>
</dbReference>
<sequence length="445" mass="46730">MATAASPPASFNLPPAAEQQAGADTLFGSSIGTTGGGSSSSSLAALLHWALSLPGGVARALLAPGSGEGLLGLLPGWARQLLPGWDPDRDMPDMFGKVVMITGANSGIGFQAARLLARNNAHVVMVVRDEDKGRKAAEAIKREVPHAKLTLMQADMACLRSVKRLADDFAAAGSRLDVLLNNAGVLAPGPFAVTEDGFETTLATNYYGPLYLTLLLLPRLRASAPARVVNVASFGEAFGRVHWDDLRGVDLRTSGLPAYAASKLYLLMASRDLNRRLRGTGVDVFAVHPGIVSTPGELKSDRSYPVSVLALINSRLHGQSELRGALAPLFAATEPRLQGRGGTYIGPNSFGVQLFGWGGSNTVARTPVNWAARDAAECRRLYDQSRAVLDSATVAAGLGAVPLTHFAEAQQTAAAKALAPATQSQHQAQKQHQQPQQAVSSLPLL</sequence>
<dbReference type="SMART" id="SM00822">
    <property type="entry name" value="PKS_KR"/>
    <property type="match status" value="1"/>
</dbReference>
<evidence type="ECO:0000313" key="6">
    <source>
        <dbReference type="EMBL" id="KAG2452426.1"/>
    </source>
</evidence>
<name>A0A835WRS4_9CHLO</name>
<evidence type="ECO:0000256" key="1">
    <source>
        <dbReference type="ARBA" id="ARBA00006484"/>
    </source>
</evidence>
<accession>A0A835WRS4</accession>
<comment type="caution">
    <text evidence="6">The sequence shown here is derived from an EMBL/GenBank/DDBJ whole genome shotgun (WGS) entry which is preliminary data.</text>
</comment>
<proteinExistence type="inferred from homology"/>
<feature type="compositionally biased region" description="Low complexity" evidence="4">
    <location>
        <begin position="418"/>
        <end position="438"/>
    </location>
</feature>
<feature type="domain" description="Ketoreductase" evidence="5">
    <location>
        <begin position="97"/>
        <end position="298"/>
    </location>
</feature>
<dbReference type="InterPro" id="IPR036291">
    <property type="entry name" value="NAD(P)-bd_dom_sf"/>
</dbReference>
<evidence type="ECO:0000259" key="5">
    <source>
        <dbReference type="SMART" id="SM00822"/>
    </source>
</evidence>
<evidence type="ECO:0000256" key="3">
    <source>
        <dbReference type="RuleBase" id="RU000363"/>
    </source>
</evidence>
<keyword evidence="7" id="KW-1185">Reference proteome</keyword>
<dbReference type="SUPFAM" id="SSF51735">
    <property type="entry name" value="NAD(P)-binding Rossmann-fold domains"/>
    <property type="match status" value="1"/>
</dbReference>
<evidence type="ECO:0000256" key="2">
    <source>
        <dbReference type="ARBA" id="ARBA00023002"/>
    </source>
</evidence>
<keyword evidence="2" id="KW-0560">Oxidoreductase</keyword>
<dbReference type="PRINTS" id="PR00080">
    <property type="entry name" value="SDRFAMILY"/>
</dbReference>
<comment type="similarity">
    <text evidence="1 3">Belongs to the short-chain dehydrogenases/reductases (SDR) family.</text>
</comment>
<dbReference type="GO" id="GO:0016491">
    <property type="term" value="F:oxidoreductase activity"/>
    <property type="evidence" value="ECO:0007669"/>
    <property type="project" value="UniProtKB-KW"/>
</dbReference>
<gene>
    <name evidence="6" type="ORF">HYH02_002669</name>
</gene>
<feature type="region of interest" description="Disordered" evidence="4">
    <location>
        <begin position="418"/>
        <end position="445"/>
    </location>
</feature>
<evidence type="ECO:0000313" key="7">
    <source>
        <dbReference type="Proteomes" id="UP000613740"/>
    </source>
</evidence>
<dbReference type="PANTHER" id="PTHR24320">
    <property type="entry name" value="RETINOL DEHYDROGENASE"/>
    <property type="match status" value="1"/>
</dbReference>
<dbReference type="InterPro" id="IPR002347">
    <property type="entry name" value="SDR_fam"/>
</dbReference>
<dbReference type="Pfam" id="PF00106">
    <property type="entry name" value="adh_short"/>
    <property type="match status" value="1"/>
</dbReference>
<dbReference type="Gene3D" id="3.40.50.720">
    <property type="entry name" value="NAD(P)-binding Rossmann-like Domain"/>
    <property type="match status" value="1"/>
</dbReference>
<dbReference type="EMBL" id="JAEHOD010000005">
    <property type="protein sequence ID" value="KAG2452426.1"/>
    <property type="molecule type" value="Genomic_DNA"/>
</dbReference>
<reference evidence="6" key="1">
    <citation type="journal article" date="2020" name="bioRxiv">
        <title>Comparative genomics of Chlamydomonas.</title>
        <authorList>
            <person name="Craig R.J."/>
            <person name="Hasan A.R."/>
            <person name="Ness R.W."/>
            <person name="Keightley P.D."/>
        </authorList>
    </citation>
    <scope>NUCLEOTIDE SEQUENCE</scope>
    <source>
        <strain evidence="6">CCAP 11/173</strain>
    </source>
</reference>
<evidence type="ECO:0000256" key="4">
    <source>
        <dbReference type="SAM" id="MobiDB-lite"/>
    </source>
</evidence>
<organism evidence="6 7">
    <name type="scientific">Chlamydomonas schloesseri</name>
    <dbReference type="NCBI Taxonomy" id="2026947"/>
    <lineage>
        <taxon>Eukaryota</taxon>
        <taxon>Viridiplantae</taxon>
        <taxon>Chlorophyta</taxon>
        <taxon>core chlorophytes</taxon>
        <taxon>Chlorophyceae</taxon>
        <taxon>CS clade</taxon>
        <taxon>Chlamydomonadales</taxon>
        <taxon>Chlamydomonadaceae</taxon>
        <taxon>Chlamydomonas</taxon>
    </lineage>
</organism>
<dbReference type="PRINTS" id="PR00081">
    <property type="entry name" value="GDHRDH"/>
</dbReference>